<name>A0A0G3EWK7_9BURK</name>
<evidence type="ECO:0000313" key="3">
    <source>
        <dbReference type="EMBL" id="AKJ69141.1"/>
    </source>
</evidence>
<dbReference type="AlphaFoldDB" id="A0A0G3EWK7"/>
<dbReference type="Gene3D" id="3.90.550.10">
    <property type="entry name" value="Spore Coat Polysaccharide Biosynthesis Protein SpsA, Chain A"/>
    <property type="match status" value="1"/>
</dbReference>
<dbReference type="RefSeq" id="WP_047215038.1">
    <property type="nucleotide sequence ID" value="NZ_CP011568.3"/>
</dbReference>
<dbReference type="OrthoDB" id="5298793at2"/>
<dbReference type="PANTHER" id="PTHR43777">
    <property type="entry name" value="MOLYBDENUM COFACTOR CYTIDYLYLTRANSFERASE"/>
    <property type="match status" value="1"/>
</dbReference>
<dbReference type="SUPFAM" id="SSF53448">
    <property type="entry name" value="Nucleotide-diphospho-sugar transferases"/>
    <property type="match status" value="1"/>
</dbReference>
<proteinExistence type="predicted"/>
<dbReference type="CDD" id="cd04182">
    <property type="entry name" value="GT_2_like_f"/>
    <property type="match status" value="1"/>
</dbReference>
<dbReference type="InterPro" id="IPR025877">
    <property type="entry name" value="MobA-like_NTP_Trfase"/>
</dbReference>
<dbReference type="STRING" id="445709.ABW99_13910"/>
<sequence>MSRHSLLPVAILLAGGIGSRFDASGQRNKLLQPLPGDASGRSVASASAHALLAVLPRVIAVVRPDRAELMAQLRAAGCEIVSSEATLRGMGASLAAGVRASLANAPPTALGAPRGWLVALADMPFIRPASIRAVVDALDDPQAVVAPRYQGQRGHPVAFGQAHGAALAELDGDLGARALLRDSARVSWVDLDDPGIVRDIDTPADLDLQQ</sequence>
<protein>
    <submittedName>
        <fullName evidence="3">Molybdopterin-guanine dinucleotide biosynthesis protein MobA</fullName>
    </submittedName>
</protein>
<accession>A0A0G3EWK7</accession>
<dbReference type="GO" id="GO:0016779">
    <property type="term" value="F:nucleotidyltransferase activity"/>
    <property type="evidence" value="ECO:0007669"/>
    <property type="project" value="UniProtKB-ARBA"/>
</dbReference>
<dbReference type="KEGG" id="ptx:ABW99_13910"/>
<organism evidence="3 4">
    <name type="scientific">Pandoraea thiooxydans</name>
    <dbReference type="NCBI Taxonomy" id="445709"/>
    <lineage>
        <taxon>Bacteria</taxon>
        <taxon>Pseudomonadati</taxon>
        <taxon>Pseudomonadota</taxon>
        <taxon>Betaproteobacteria</taxon>
        <taxon>Burkholderiales</taxon>
        <taxon>Burkholderiaceae</taxon>
        <taxon>Pandoraea</taxon>
    </lineage>
</organism>
<feature type="domain" description="MobA-like NTP transferase" evidence="2">
    <location>
        <begin position="10"/>
        <end position="184"/>
    </location>
</feature>
<dbReference type="PATRIC" id="fig|445709.3.peg.2949"/>
<reference evidence="4" key="1">
    <citation type="submission" date="2015-06" db="EMBL/GenBank/DDBJ databases">
        <authorList>
            <person name="Lim Y.L."/>
            <person name="Ee R."/>
            <person name="Yong D."/>
            <person name="How K.Y."/>
            <person name="Yin W.F."/>
            <person name="Chan K.G."/>
        </authorList>
    </citation>
    <scope>NUCLEOTIDE SEQUENCE [LARGE SCALE GENOMIC DNA]</scope>
    <source>
        <strain evidence="4">DSM 25325</strain>
    </source>
</reference>
<dbReference type="Proteomes" id="UP000036700">
    <property type="component" value="Chromosome"/>
</dbReference>
<evidence type="ECO:0000256" key="1">
    <source>
        <dbReference type="ARBA" id="ARBA00022842"/>
    </source>
</evidence>
<dbReference type="EMBL" id="CP011568">
    <property type="protein sequence ID" value="AKJ69141.1"/>
    <property type="molecule type" value="Genomic_DNA"/>
</dbReference>
<dbReference type="InterPro" id="IPR029044">
    <property type="entry name" value="Nucleotide-diphossugar_trans"/>
</dbReference>
<evidence type="ECO:0000313" key="4">
    <source>
        <dbReference type="Proteomes" id="UP000036700"/>
    </source>
</evidence>
<gene>
    <name evidence="3" type="ORF">ABW99_13910</name>
</gene>
<dbReference type="PANTHER" id="PTHR43777:SF1">
    <property type="entry name" value="MOLYBDENUM COFACTOR CYTIDYLYLTRANSFERASE"/>
    <property type="match status" value="1"/>
</dbReference>
<dbReference type="Pfam" id="PF12804">
    <property type="entry name" value="NTP_transf_3"/>
    <property type="match status" value="1"/>
</dbReference>
<keyword evidence="4" id="KW-1185">Reference proteome</keyword>
<evidence type="ECO:0000259" key="2">
    <source>
        <dbReference type="Pfam" id="PF12804"/>
    </source>
</evidence>
<keyword evidence="1" id="KW-0460">Magnesium</keyword>